<dbReference type="EMBL" id="HBUF01599922">
    <property type="protein sequence ID" value="CAG6775833.1"/>
    <property type="molecule type" value="Transcribed_RNA"/>
</dbReference>
<dbReference type="EMBL" id="HBUF01195034">
    <property type="protein sequence ID" value="CAG6659725.1"/>
    <property type="molecule type" value="Transcribed_RNA"/>
</dbReference>
<dbReference type="EMBL" id="HBUF01599923">
    <property type="protein sequence ID" value="CAG6775836.1"/>
    <property type="molecule type" value="Transcribed_RNA"/>
</dbReference>
<dbReference type="AlphaFoldDB" id="A0A8D8RGA5"/>
<name>A0A8D8RGA5_9HEMI</name>
<evidence type="ECO:0000256" key="2">
    <source>
        <dbReference type="SAM" id="SignalP"/>
    </source>
</evidence>
<feature type="region of interest" description="Disordered" evidence="1">
    <location>
        <begin position="247"/>
        <end position="270"/>
    </location>
</feature>
<feature type="compositionally biased region" description="Pro residues" evidence="1">
    <location>
        <begin position="45"/>
        <end position="55"/>
    </location>
</feature>
<protein>
    <submittedName>
        <fullName evidence="3">Uncharacterized protein</fullName>
    </submittedName>
</protein>
<accession>A0A8D8RGA5</accession>
<feature type="signal peptide" evidence="2">
    <location>
        <begin position="1"/>
        <end position="23"/>
    </location>
</feature>
<dbReference type="EMBL" id="HBUF01342480">
    <property type="protein sequence ID" value="CAG6705509.1"/>
    <property type="molecule type" value="Transcribed_RNA"/>
</dbReference>
<proteinExistence type="predicted"/>
<keyword evidence="2" id="KW-0732">Signal</keyword>
<feature type="compositionally biased region" description="Polar residues" evidence="1">
    <location>
        <begin position="247"/>
        <end position="256"/>
    </location>
</feature>
<dbReference type="EMBL" id="HBUF01599925">
    <property type="protein sequence ID" value="CAG6775841.1"/>
    <property type="molecule type" value="Transcribed_RNA"/>
</dbReference>
<sequence length="270" mass="28699">MTSWALSLVLGTVLVLSLLQCFAAQDQQNYATDPSYKHRQRRADPPPPTTPPQTPSTPTTLSTKETPPTPPPGSGAASGSAAGSGSGVGFGQFPGFPGFQPFPQQPFPYFGFNGYNGFNQFPFYQPFQQFPLFDFNAYNLQLQNWMKANELQAQQAAADGKQPPNNPFFGTAASQGSFGPQGGFASTFVYPPPKDGQNTIFNRFAPPPPGVNQFGVSSFSSSSFSDVNGDKKGTQFSTVSVNDNGNITTITSSDPPQNDLAAFAPGKLNG</sequence>
<evidence type="ECO:0000256" key="1">
    <source>
        <dbReference type="SAM" id="MobiDB-lite"/>
    </source>
</evidence>
<feature type="chain" id="PRO_5035638984" evidence="2">
    <location>
        <begin position="24"/>
        <end position="270"/>
    </location>
</feature>
<feature type="region of interest" description="Disordered" evidence="1">
    <location>
        <begin position="32"/>
        <end position="85"/>
    </location>
</feature>
<dbReference type="EMBL" id="HBUF01162670">
    <property type="protein sequence ID" value="CAG6650501.1"/>
    <property type="molecule type" value="Transcribed_RNA"/>
</dbReference>
<dbReference type="EMBL" id="HBUF01162669">
    <property type="protein sequence ID" value="CAG6650500.1"/>
    <property type="molecule type" value="Transcribed_RNA"/>
</dbReference>
<evidence type="ECO:0000313" key="3">
    <source>
        <dbReference type="EMBL" id="CAG6650500.1"/>
    </source>
</evidence>
<reference evidence="3" key="1">
    <citation type="submission" date="2021-05" db="EMBL/GenBank/DDBJ databases">
        <authorList>
            <person name="Alioto T."/>
            <person name="Alioto T."/>
            <person name="Gomez Garrido J."/>
        </authorList>
    </citation>
    <scope>NUCLEOTIDE SEQUENCE</scope>
</reference>
<feature type="compositionally biased region" description="Low complexity" evidence="1">
    <location>
        <begin position="56"/>
        <end position="66"/>
    </location>
</feature>
<organism evidence="3">
    <name type="scientific">Cacopsylla melanoneura</name>
    <dbReference type="NCBI Taxonomy" id="428564"/>
    <lineage>
        <taxon>Eukaryota</taxon>
        <taxon>Metazoa</taxon>
        <taxon>Ecdysozoa</taxon>
        <taxon>Arthropoda</taxon>
        <taxon>Hexapoda</taxon>
        <taxon>Insecta</taxon>
        <taxon>Pterygota</taxon>
        <taxon>Neoptera</taxon>
        <taxon>Paraneoptera</taxon>
        <taxon>Hemiptera</taxon>
        <taxon>Sternorrhyncha</taxon>
        <taxon>Psylloidea</taxon>
        <taxon>Psyllidae</taxon>
        <taxon>Psyllinae</taxon>
        <taxon>Cacopsylla</taxon>
    </lineage>
</organism>